<feature type="signal peptide" evidence="1">
    <location>
        <begin position="1"/>
        <end position="22"/>
    </location>
</feature>
<feature type="domain" description="WSC" evidence="2">
    <location>
        <begin position="385"/>
        <end position="478"/>
    </location>
</feature>
<dbReference type="PROSITE" id="PS51212">
    <property type="entry name" value="WSC"/>
    <property type="match status" value="1"/>
</dbReference>
<proteinExistence type="predicted"/>
<accession>A0A0K3C9I6</accession>
<reference evidence="4 6" key="2">
    <citation type="journal article" date="2018" name="Elife">
        <title>Functional genomics of lipid metabolism in the oleaginous yeast Rhodosporidium toruloides.</title>
        <authorList>
            <person name="Coradetti S.T."/>
            <person name="Pinel D."/>
            <person name="Geiselman G."/>
            <person name="Ito M."/>
            <person name="Mondo S."/>
            <person name="Reilly M.C."/>
            <person name="Cheng Y.F."/>
            <person name="Bauer S."/>
            <person name="Grigoriev I."/>
            <person name="Gladden J.M."/>
            <person name="Simmons B.A."/>
            <person name="Brem R."/>
            <person name="Arkin A.P."/>
            <person name="Skerker J.M."/>
        </authorList>
    </citation>
    <scope>NUCLEOTIDE SEQUENCE [LARGE SCALE GENOMIC DNA]</scope>
    <source>
        <strain evidence="4 6">NBRC 0880</strain>
    </source>
</reference>
<dbReference type="Pfam" id="PF01822">
    <property type="entry name" value="WSC"/>
    <property type="match status" value="1"/>
</dbReference>
<dbReference type="PANTHER" id="PTHR43662">
    <property type="match status" value="1"/>
</dbReference>
<keyword evidence="1" id="KW-0732">Signal</keyword>
<name>A0A0K3C9I6_RHOTO</name>
<dbReference type="EMBL" id="LCTV02000004">
    <property type="protein sequence ID" value="PRQ75501.1"/>
    <property type="molecule type" value="Genomic_DNA"/>
</dbReference>
<dbReference type="Proteomes" id="UP000199069">
    <property type="component" value="Unassembled WGS sequence"/>
</dbReference>
<evidence type="ECO:0000313" key="4">
    <source>
        <dbReference type="EMBL" id="PRQ75501.1"/>
    </source>
</evidence>
<dbReference type="AlphaFoldDB" id="A0A0K3C9I6"/>
<evidence type="ECO:0000313" key="5">
    <source>
        <dbReference type="Proteomes" id="UP000199069"/>
    </source>
</evidence>
<reference evidence="3 5" key="1">
    <citation type="submission" date="2015-07" db="EMBL/GenBank/DDBJ databases">
        <authorList>
            <person name="Cajimat M.N.B."/>
            <person name="Milazzo M.L."/>
            <person name="Fulhorst C.F."/>
        </authorList>
    </citation>
    <scope>NUCLEOTIDE SEQUENCE [LARGE SCALE GENOMIC DNA]</scope>
    <source>
        <strain evidence="3">Single colony</strain>
    </source>
</reference>
<organism evidence="3 5">
    <name type="scientific">Rhodotorula toruloides</name>
    <name type="common">Yeast</name>
    <name type="synonym">Rhodosporidium toruloides</name>
    <dbReference type="NCBI Taxonomy" id="5286"/>
    <lineage>
        <taxon>Eukaryota</taxon>
        <taxon>Fungi</taxon>
        <taxon>Dikarya</taxon>
        <taxon>Basidiomycota</taxon>
        <taxon>Pucciniomycotina</taxon>
        <taxon>Microbotryomycetes</taxon>
        <taxon>Sporidiobolales</taxon>
        <taxon>Sporidiobolaceae</taxon>
        <taxon>Rhodotorula</taxon>
    </lineage>
</organism>
<protein>
    <submittedName>
        <fullName evidence="3">BY PROTMAP: gi|472583836|gb|EMS21460.1| WSC domain protein [Rhodosporidium toruloides NP11] gi|647402253|emb|CDR48535.1| RHTO0S18e02190g1_1 [Rhodosporidium toruloides]</fullName>
    </submittedName>
</protein>
<dbReference type="STRING" id="5286.A0A0K3C9I6"/>
<dbReference type="EMBL" id="CWKI01000004">
    <property type="protein sequence ID" value="CTR06409.1"/>
    <property type="molecule type" value="Genomic_DNA"/>
</dbReference>
<dbReference type="PANTHER" id="PTHR43662:SF3">
    <property type="entry name" value="DOMAIN PROTEIN, PUTATIVE (AFU_ORTHOLOGUE AFUA_6G11970)-RELATED"/>
    <property type="match status" value="1"/>
</dbReference>
<dbReference type="Proteomes" id="UP000239560">
    <property type="component" value="Unassembled WGS sequence"/>
</dbReference>
<evidence type="ECO:0000256" key="1">
    <source>
        <dbReference type="SAM" id="SignalP"/>
    </source>
</evidence>
<sequence>MVAFKATALALSLLYAVPGSLAFFRMPLDNPLIVERADPIISPGTVSGHVHTVSGGSNFKDSLTYEELRNSTCTSAHAIEDKSAYWTPQLYWWNKNNTFTPVPQIGGGLIYYLFRNHPSDKYPIKAFPPGFRMVTGSPMLRTNNRTSGPDKDIIGWNCLGSVNPTRETGFPKNKVCTGNLRGEIRFPSCWNGKDLYKPDGSHMAYSDGESGPCPSTHPHRLVTLFYEISYYTQALEPFRKTAMDPTQPLVLANGDPTGYGWHGDFFGGWPTGKNNLLQQAIETCTADSGVIEECKIIKLYDRSDPNHTACRKTPDFNEVVLANLPRLPGCNPVTRTEKEAIAGMTSCKNLAAPKRFKATVYEGNIPPPGAQLLPGTPQTVTKYGQWTYKGCFADNNPGRALPKRIDIPKKTVQSCLDTAAAQGYGYAGLEYHGECWVGPKPSSPKKLNVGLCNALCDDDKLSYCGGGYPAAFSLYELKRKTSSRRHLFSDMH</sequence>
<dbReference type="Pfam" id="PF09362">
    <property type="entry name" value="DUF1996"/>
    <property type="match status" value="1"/>
</dbReference>
<feature type="chain" id="PRO_5033227076" evidence="1">
    <location>
        <begin position="23"/>
        <end position="492"/>
    </location>
</feature>
<dbReference type="OrthoDB" id="74764at2759"/>
<gene>
    <name evidence="3" type="primary">FGENESH: predicted gene_4.46</name>
    <name evidence="4" type="ORF">AAT19DRAFT_13558</name>
    <name evidence="3" type="ORF">BN2166_0022700</name>
</gene>
<dbReference type="OMA" id="INTCHDG"/>
<keyword evidence="5" id="KW-1185">Reference proteome</keyword>
<dbReference type="InterPro" id="IPR018535">
    <property type="entry name" value="DUF1996"/>
</dbReference>
<dbReference type="InterPro" id="IPR002889">
    <property type="entry name" value="WSC_carb-bd"/>
</dbReference>
<evidence type="ECO:0000313" key="6">
    <source>
        <dbReference type="Proteomes" id="UP000239560"/>
    </source>
</evidence>
<evidence type="ECO:0000259" key="2">
    <source>
        <dbReference type="PROSITE" id="PS51212"/>
    </source>
</evidence>
<dbReference type="SMART" id="SM00321">
    <property type="entry name" value="WSC"/>
    <property type="match status" value="1"/>
</dbReference>
<evidence type="ECO:0000313" key="3">
    <source>
        <dbReference type="EMBL" id="CTR06409.1"/>
    </source>
</evidence>